<protein>
    <submittedName>
        <fullName evidence="1">Uncharacterized protein</fullName>
    </submittedName>
</protein>
<gene>
    <name evidence="1" type="ORF">Moror_4254</name>
</gene>
<reference evidence="1 2" key="1">
    <citation type="journal article" date="2014" name="BMC Genomics">
        <title>Genome and secretome analysis of the hemibiotrophic fungal pathogen, Moniliophthora roreri, which causes frosty pod rot disease of cacao: mechanisms of the biotrophic and necrotrophic phases.</title>
        <authorList>
            <person name="Meinhardt L.W."/>
            <person name="Costa G.G.L."/>
            <person name="Thomazella D.P.T."/>
            <person name="Teixeira P.J.P.L."/>
            <person name="Carazzolle M.F."/>
            <person name="Schuster S.C."/>
            <person name="Carlson J.E."/>
            <person name="Guiltinan M.J."/>
            <person name="Mieczkowski P."/>
            <person name="Farmer A."/>
            <person name="Ramaraj T."/>
            <person name="Crozier J."/>
            <person name="Davis R.E."/>
            <person name="Shao J."/>
            <person name="Melnick R.L."/>
            <person name="Pereira G.A.G."/>
            <person name="Bailey B.A."/>
        </authorList>
    </citation>
    <scope>NUCLEOTIDE SEQUENCE [LARGE SCALE GENOMIC DNA]</scope>
    <source>
        <strain evidence="1 2">MCA 2997</strain>
    </source>
</reference>
<dbReference type="Proteomes" id="UP000017559">
    <property type="component" value="Unassembled WGS sequence"/>
</dbReference>
<dbReference type="InterPro" id="IPR032675">
    <property type="entry name" value="LRR_dom_sf"/>
</dbReference>
<evidence type="ECO:0000313" key="1">
    <source>
        <dbReference type="EMBL" id="ESK90585.1"/>
    </source>
</evidence>
<dbReference type="SUPFAM" id="SSF52047">
    <property type="entry name" value="RNI-like"/>
    <property type="match status" value="1"/>
</dbReference>
<dbReference type="HOGENOM" id="CLU_036217_1_0_1"/>
<dbReference type="OrthoDB" id="2886770at2759"/>
<dbReference type="EMBL" id="AWSO01000431">
    <property type="protein sequence ID" value="ESK90585.1"/>
    <property type="molecule type" value="Genomic_DNA"/>
</dbReference>
<keyword evidence="2" id="KW-1185">Reference proteome</keyword>
<sequence>METELTALDPHAVESSEQSTRAHPLDLEFDASSLRRFPVELLKSLFELCVAHDKEGHVLSEDAMVRVLSRTCRRWRMITHSTPSLWQIMQINTMQDYRFKPRAAILYPIYEYFERSSPLPITCHLTLKAGVVCDEQYIRHIISMLSPRLRHLNVECGPAVCLVYSLMQLQCDLPALQSLRVSACDFDLGYSDDEDPEYANMTPLVGVFSTSPHLTDVSMKVGRFQYPQFVLPWSQLKELDMRIRNVQELQFLSDLENMESLSLTLTWYAGCERDWRALAIGGQVEVPRLRYLRIQGIYENITQVLDILQPCVLLDVDISQIRGSRHDGVSDIEADELLGSIAALHRRSSCSLRRLTLPVPVFSSPRAMFIAEDLAAVEELCLWLPFSRCNDKLCVDVLSNLASTSAFQNVKTLHLDIQQGCVKAFEPFALLSAFLGIAEARTGTLEHLSFKLLNHWMGMVVESEYVQRMRKLEQEAGVALLGYFERGVWQSSYNYLRWGTENTTRERHLERFQLENDTWH</sequence>
<dbReference type="AlphaFoldDB" id="V2XDJ9"/>
<organism evidence="1 2">
    <name type="scientific">Moniliophthora roreri (strain MCA 2997)</name>
    <name type="common">Cocoa frosty pod rot fungus</name>
    <name type="synonym">Crinipellis roreri</name>
    <dbReference type="NCBI Taxonomy" id="1381753"/>
    <lineage>
        <taxon>Eukaryota</taxon>
        <taxon>Fungi</taxon>
        <taxon>Dikarya</taxon>
        <taxon>Basidiomycota</taxon>
        <taxon>Agaricomycotina</taxon>
        <taxon>Agaricomycetes</taxon>
        <taxon>Agaricomycetidae</taxon>
        <taxon>Agaricales</taxon>
        <taxon>Marasmiineae</taxon>
        <taxon>Marasmiaceae</taxon>
        <taxon>Moniliophthora</taxon>
    </lineage>
</organism>
<name>V2XDJ9_MONRO</name>
<proteinExistence type="predicted"/>
<accession>V2XDJ9</accession>
<dbReference type="Gene3D" id="3.80.10.10">
    <property type="entry name" value="Ribonuclease Inhibitor"/>
    <property type="match status" value="1"/>
</dbReference>
<comment type="caution">
    <text evidence="1">The sequence shown here is derived from an EMBL/GenBank/DDBJ whole genome shotgun (WGS) entry which is preliminary data.</text>
</comment>
<dbReference type="KEGG" id="mrr:Moror_4254"/>
<evidence type="ECO:0000313" key="2">
    <source>
        <dbReference type="Proteomes" id="UP000017559"/>
    </source>
</evidence>